<feature type="compositionally biased region" description="Low complexity" evidence="1">
    <location>
        <begin position="1"/>
        <end position="11"/>
    </location>
</feature>
<gene>
    <name evidence="2" type="ORF">U9M48_006992</name>
</gene>
<proteinExistence type="predicted"/>
<name>A0AAQ3PUI3_PASNO</name>
<evidence type="ECO:0000256" key="1">
    <source>
        <dbReference type="SAM" id="MobiDB-lite"/>
    </source>
</evidence>
<protein>
    <submittedName>
        <fullName evidence="2">Uncharacterized protein</fullName>
    </submittedName>
</protein>
<dbReference type="AlphaFoldDB" id="A0AAQ3PUI3"/>
<feature type="compositionally biased region" description="Basic and acidic residues" evidence="1">
    <location>
        <begin position="72"/>
        <end position="93"/>
    </location>
</feature>
<evidence type="ECO:0000313" key="2">
    <source>
        <dbReference type="EMBL" id="WVZ56471.1"/>
    </source>
</evidence>
<organism evidence="2 3">
    <name type="scientific">Paspalum notatum var. saurae</name>
    <dbReference type="NCBI Taxonomy" id="547442"/>
    <lineage>
        <taxon>Eukaryota</taxon>
        <taxon>Viridiplantae</taxon>
        <taxon>Streptophyta</taxon>
        <taxon>Embryophyta</taxon>
        <taxon>Tracheophyta</taxon>
        <taxon>Spermatophyta</taxon>
        <taxon>Magnoliopsida</taxon>
        <taxon>Liliopsida</taxon>
        <taxon>Poales</taxon>
        <taxon>Poaceae</taxon>
        <taxon>PACMAD clade</taxon>
        <taxon>Panicoideae</taxon>
        <taxon>Andropogonodae</taxon>
        <taxon>Paspaleae</taxon>
        <taxon>Paspalinae</taxon>
        <taxon>Paspalum</taxon>
    </lineage>
</organism>
<evidence type="ECO:0000313" key="3">
    <source>
        <dbReference type="Proteomes" id="UP001341281"/>
    </source>
</evidence>
<accession>A0AAQ3PUI3</accession>
<dbReference type="Proteomes" id="UP001341281">
    <property type="component" value="Chromosome 02"/>
</dbReference>
<reference evidence="2 3" key="1">
    <citation type="submission" date="2024-02" db="EMBL/GenBank/DDBJ databases">
        <title>High-quality chromosome-scale genome assembly of Pensacola bahiagrass (Paspalum notatum Flugge var. saurae).</title>
        <authorList>
            <person name="Vega J.M."/>
            <person name="Podio M."/>
            <person name="Orjuela J."/>
            <person name="Siena L.A."/>
            <person name="Pessino S.C."/>
            <person name="Combes M.C."/>
            <person name="Mariac C."/>
            <person name="Albertini E."/>
            <person name="Pupilli F."/>
            <person name="Ortiz J.P.A."/>
            <person name="Leblanc O."/>
        </authorList>
    </citation>
    <scope>NUCLEOTIDE SEQUENCE [LARGE SCALE GENOMIC DNA]</scope>
    <source>
        <strain evidence="2">R1</strain>
        <tissue evidence="2">Leaf</tissue>
    </source>
</reference>
<dbReference type="EMBL" id="CP144746">
    <property type="protein sequence ID" value="WVZ56471.1"/>
    <property type="molecule type" value="Genomic_DNA"/>
</dbReference>
<sequence length="133" mass="14087">MAHRLGGAARAGEGGAERRRCPARRMRGVGAELAVVSPGAGRRRKGSVAALELRARSNGGWRTALCAGGGGERAESGARVSERRAGSRPRPGEGARAWGRRSAARRSRRCLPAAWWPPARTRWRVGSVGPTGR</sequence>
<keyword evidence="3" id="KW-1185">Reference proteome</keyword>
<feature type="region of interest" description="Disordered" evidence="1">
    <location>
        <begin position="1"/>
        <end position="23"/>
    </location>
</feature>
<feature type="region of interest" description="Disordered" evidence="1">
    <location>
        <begin position="66"/>
        <end position="106"/>
    </location>
</feature>